<evidence type="ECO:0000313" key="8">
    <source>
        <dbReference type="WBParaSite" id="MCU_006816-RA"/>
    </source>
</evidence>
<sequence length="268" mass="30805">MVAGIDRYMQIARCFRDELGRPDRQPEFTQLDIEASFVNREDIYEVVEAALTATWSVVCKYNNYDESLETPFPRMSFDEAMQRYGTDKPDVRFEMELEDSYDSEASPFAFFIIPANYSKNLSKSFFKRMLSLVKEKNNLDLSILLYDNLKSNGGAKSMALSHLKPGEVAVLARGVDHPWRKALGTARVLVAKQLELRGMQIYKPGFFFLWIENFPLFSRNENGVLVSEHHPFTAPIESEEHILYTNPEKSGRKSASWLQPNAVKNNPR</sequence>
<evidence type="ECO:0000256" key="2">
    <source>
        <dbReference type="ARBA" id="ARBA00022741"/>
    </source>
</evidence>
<dbReference type="PANTHER" id="PTHR22594:SF5">
    <property type="entry name" value="ASPARTATE--TRNA LIGASE, MITOCHONDRIAL"/>
    <property type="match status" value="1"/>
</dbReference>
<dbReference type="WBParaSite" id="MCU_006816-RA">
    <property type="protein sequence ID" value="MCU_006816-RA"/>
    <property type="gene ID" value="MCU_006816"/>
</dbReference>
<dbReference type="AlphaFoldDB" id="A0A5K3FAL5"/>
<evidence type="ECO:0000256" key="3">
    <source>
        <dbReference type="ARBA" id="ARBA00022840"/>
    </source>
</evidence>
<dbReference type="InterPro" id="IPR004115">
    <property type="entry name" value="GAD-like_sf"/>
</dbReference>
<organism evidence="8">
    <name type="scientific">Mesocestoides corti</name>
    <name type="common">Flatworm</name>
    <dbReference type="NCBI Taxonomy" id="53468"/>
    <lineage>
        <taxon>Eukaryota</taxon>
        <taxon>Metazoa</taxon>
        <taxon>Spiralia</taxon>
        <taxon>Lophotrochozoa</taxon>
        <taxon>Platyhelminthes</taxon>
        <taxon>Cestoda</taxon>
        <taxon>Eucestoda</taxon>
        <taxon>Cyclophyllidea</taxon>
        <taxon>Mesocestoididae</taxon>
        <taxon>Mesocestoides</taxon>
    </lineage>
</organism>
<feature type="region of interest" description="Disordered" evidence="6">
    <location>
        <begin position="247"/>
        <end position="268"/>
    </location>
</feature>
<evidence type="ECO:0000256" key="1">
    <source>
        <dbReference type="ARBA" id="ARBA00022598"/>
    </source>
</evidence>
<dbReference type="GO" id="GO:0004815">
    <property type="term" value="F:aspartate-tRNA ligase activity"/>
    <property type="evidence" value="ECO:0007669"/>
    <property type="project" value="TreeGrafter"/>
</dbReference>
<dbReference type="InterPro" id="IPR045864">
    <property type="entry name" value="aa-tRNA-synth_II/BPL/LPL"/>
</dbReference>
<dbReference type="GO" id="GO:0006422">
    <property type="term" value="P:aspartyl-tRNA aminoacylation"/>
    <property type="evidence" value="ECO:0007669"/>
    <property type="project" value="TreeGrafter"/>
</dbReference>
<evidence type="ECO:0000256" key="5">
    <source>
        <dbReference type="ARBA" id="ARBA00023146"/>
    </source>
</evidence>
<dbReference type="GO" id="GO:0005737">
    <property type="term" value="C:cytoplasm"/>
    <property type="evidence" value="ECO:0007669"/>
    <property type="project" value="InterPro"/>
</dbReference>
<keyword evidence="1" id="KW-0436">Ligase</keyword>
<evidence type="ECO:0000256" key="6">
    <source>
        <dbReference type="SAM" id="MobiDB-lite"/>
    </source>
</evidence>
<keyword evidence="3" id="KW-0067">ATP-binding</keyword>
<evidence type="ECO:0000256" key="4">
    <source>
        <dbReference type="ARBA" id="ARBA00022917"/>
    </source>
</evidence>
<keyword evidence="2" id="KW-0547">Nucleotide-binding</keyword>
<dbReference type="Gene3D" id="3.30.930.10">
    <property type="entry name" value="Bira Bifunctional Protein, Domain 2"/>
    <property type="match status" value="1"/>
</dbReference>
<keyword evidence="5" id="KW-0030">Aminoacyl-tRNA synthetase</keyword>
<name>A0A5K3FAL5_MESCO</name>
<dbReference type="InterPro" id="IPR004364">
    <property type="entry name" value="Aa-tRNA-synt_II"/>
</dbReference>
<reference evidence="8" key="1">
    <citation type="submission" date="2019-11" db="UniProtKB">
        <authorList>
            <consortium name="WormBaseParasite"/>
        </authorList>
    </citation>
    <scope>IDENTIFICATION</scope>
</reference>
<dbReference type="Gene3D" id="3.30.1360.30">
    <property type="entry name" value="GAD-like domain"/>
    <property type="match status" value="1"/>
</dbReference>
<proteinExistence type="predicted"/>
<feature type="domain" description="Aminoacyl-tRNA synthetase class II (D/K/N)" evidence="7">
    <location>
        <begin position="1"/>
        <end position="242"/>
    </location>
</feature>
<keyword evidence="4" id="KW-0648">Protein biosynthesis</keyword>
<accession>A0A5K3FAL5</accession>
<feature type="compositionally biased region" description="Polar residues" evidence="6">
    <location>
        <begin position="256"/>
        <end position="268"/>
    </location>
</feature>
<dbReference type="GO" id="GO:0005524">
    <property type="term" value="F:ATP binding"/>
    <property type="evidence" value="ECO:0007669"/>
    <property type="project" value="UniProtKB-KW"/>
</dbReference>
<dbReference type="PANTHER" id="PTHR22594">
    <property type="entry name" value="ASPARTYL/LYSYL-TRNA SYNTHETASE"/>
    <property type="match status" value="1"/>
</dbReference>
<dbReference type="Pfam" id="PF00152">
    <property type="entry name" value="tRNA-synt_2"/>
    <property type="match status" value="1"/>
</dbReference>
<evidence type="ECO:0000259" key="7">
    <source>
        <dbReference type="Pfam" id="PF00152"/>
    </source>
</evidence>
<protein>
    <submittedName>
        <fullName evidence="8">tRNA-synt_2 domain-containing protein</fullName>
    </submittedName>
</protein>
<dbReference type="SUPFAM" id="SSF55681">
    <property type="entry name" value="Class II aaRS and biotin synthetases"/>
    <property type="match status" value="1"/>
</dbReference>